<name>M0QME3_9ACTN</name>
<dbReference type="EMBL" id="BANX01000028">
    <property type="protein sequence ID" value="GAC69825.1"/>
    <property type="molecule type" value="Genomic_DNA"/>
</dbReference>
<dbReference type="eggNOG" id="ENOG5031VVY">
    <property type="taxonomic scope" value="Bacteria"/>
</dbReference>
<evidence type="ECO:0000256" key="1">
    <source>
        <dbReference type="SAM" id="SignalP"/>
    </source>
</evidence>
<dbReference type="Proteomes" id="UP000011666">
    <property type="component" value="Unassembled WGS sequence"/>
</dbReference>
<keyword evidence="1" id="KW-0732">Signal</keyword>
<proteinExistence type="predicted"/>
<sequence>MLAALGSCGLVSAPALASPRAPGDGDRISIVVTSDRQWNEGMVWHDARNRLRHQSDLPLPSFDPRSKLWTGTLTFLSRVERQRFDVTFTTDGRYARCVVRVNDVTLHHQERRGGHAIARCG</sequence>
<comment type="caution">
    <text evidence="2">The sequence shown here is derived from an EMBL/GenBank/DDBJ whole genome shotgun (WGS) entry which is preliminary data.</text>
</comment>
<dbReference type="AlphaFoldDB" id="M0QME3"/>
<organism evidence="2 3">
    <name type="scientific">Gordonia soli NBRC 108243</name>
    <dbReference type="NCBI Taxonomy" id="1223545"/>
    <lineage>
        <taxon>Bacteria</taxon>
        <taxon>Bacillati</taxon>
        <taxon>Actinomycetota</taxon>
        <taxon>Actinomycetes</taxon>
        <taxon>Mycobacteriales</taxon>
        <taxon>Gordoniaceae</taxon>
        <taxon>Gordonia</taxon>
    </lineage>
</organism>
<dbReference type="STRING" id="1223545.GS4_28_00740"/>
<evidence type="ECO:0000313" key="3">
    <source>
        <dbReference type="Proteomes" id="UP000011666"/>
    </source>
</evidence>
<protein>
    <submittedName>
        <fullName evidence="2">Uncharacterized protein</fullName>
    </submittedName>
</protein>
<keyword evidence="3" id="KW-1185">Reference proteome</keyword>
<accession>M0QME3</accession>
<feature type="signal peptide" evidence="1">
    <location>
        <begin position="1"/>
        <end position="17"/>
    </location>
</feature>
<feature type="chain" id="PRO_5038827079" evidence="1">
    <location>
        <begin position="18"/>
        <end position="121"/>
    </location>
</feature>
<evidence type="ECO:0000313" key="2">
    <source>
        <dbReference type="EMBL" id="GAC69825.1"/>
    </source>
</evidence>
<reference evidence="2 3" key="1">
    <citation type="submission" date="2013-01" db="EMBL/GenBank/DDBJ databases">
        <title>Whole genome shotgun sequence of Gordonia soli NBRC 108243.</title>
        <authorList>
            <person name="Isaki-Nakamura S."/>
            <person name="Hosoyama A."/>
            <person name="Tsuchikane K."/>
            <person name="Ando Y."/>
            <person name="Baba S."/>
            <person name="Ohji S."/>
            <person name="Hamada M."/>
            <person name="Tamura T."/>
            <person name="Yamazoe A."/>
            <person name="Yamazaki S."/>
            <person name="Fujita N."/>
        </authorList>
    </citation>
    <scope>NUCLEOTIDE SEQUENCE [LARGE SCALE GENOMIC DNA]</scope>
    <source>
        <strain evidence="2 3">NBRC 108243</strain>
    </source>
</reference>
<gene>
    <name evidence="2" type="ORF">GS4_28_00740</name>
</gene>